<feature type="transmembrane region" description="Helical" evidence="8">
    <location>
        <begin position="279"/>
        <end position="298"/>
    </location>
</feature>
<feature type="transmembrane region" description="Helical" evidence="8">
    <location>
        <begin position="243"/>
        <end position="267"/>
    </location>
</feature>
<feature type="transmembrane region" description="Helical" evidence="8">
    <location>
        <begin position="310"/>
        <end position="327"/>
    </location>
</feature>
<feature type="transmembrane region" description="Helical" evidence="8">
    <location>
        <begin position="371"/>
        <end position="394"/>
    </location>
</feature>
<feature type="domain" description="Major facilitator superfamily (MFS) profile" evidence="9">
    <location>
        <begin position="1"/>
        <end position="194"/>
    </location>
</feature>
<dbReference type="InterPro" id="IPR020846">
    <property type="entry name" value="MFS_dom"/>
</dbReference>
<feature type="transmembrane region" description="Helical" evidence="8">
    <location>
        <begin position="12"/>
        <end position="31"/>
    </location>
</feature>
<organism evidence="10 11">
    <name type="scientific">Rhododendron williamsianum</name>
    <dbReference type="NCBI Taxonomy" id="262921"/>
    <lineage>
        <taxon>Eukaryota</taxon>
        <taxon>Viridiplantae</taxon>
        <taxon>Streptophyta</taxon>
        <taxon>Embryophyta</taxon>
        <taxon>Tracheophyta</taxon>
        <taxon>Spermatophyta</taxon>
        <taxon>Magnoliopsida</taxon>
        <taxon>eudicotyledons</taxon>
        <taxon>Gunneridae</taxon>
        <taxon>Pentapetalae</taxon>
        <taxon>asterids</taxon>
        <taxon>Ericales</taxon>
        <taxon>Ericaceae</taxon>
        <taxon>Ericoideae</taxon>
        <taxon>Rhodoreae</taxon>
        <taxon>Rhododendron</taxon>
    </lineage>
</organism>
<evidence type="ECO:0000256" key="5">
    <source>
        <dbReference type="ARBA" id="ARBA00023136"/>
    </source>
</evidence>
<feature type="transmembrane region" description="Helical" evidence="8">
    <location>
        <begin position="144"/>
        <end position="166"/>
    </location>
</feature>
<dbReference type="InterPro" id="IPR036259">
    <property type="entry name" value="MFS_trans_sf"/>
</dbReference>
<accession>A0A6A4LRC5</accession>
<gene>
    <name evidence="10" type="ORF">C3L33_11203</name>
</gene>
<dbReference type="GO" id="GO:0016020">
    <property type="term" value="C:membrane"/>
    <property type="evidence" value="ECO:0007669"/>
    <property type="project" value="UniProtKB-SubCell"/>
</dbReference>
<evidence type="ECO:0000256" key="4">
    <source>
        <dbReference type="ARBA" id="ARBA00022989"/>
    </source>
</evidence>
<dbReference type="PANTHER" id="PTHR23504">
    <property type="entry name" value="MAJOR FACILITATOR SUPERFAMILY DOMAIN-CONTAINING PROTEIN 10"/>
    <property type="match status" value="1"/>
</dbReference>
<comment type="caution">
    <text evidence="10">The sequence shown here is derived from an EMBL/GenBank/DDBJ whole genome shotgun (WGS) entry which is preliminary data.</text>
</comment>
<feature type="transmembrane region" description="Helical" evidence="8">
    <location>
        <begin position="81"/>
        <end position="100"/>
    </location>
</feature>
<feature type="transmembrane region" description="Helical" evidence="8">
    <location>
        <begin position="400"/>
        <end position="419"/>
    </location>
</feature>
<feature type="region of interest" description="Disordered" evidence="7">
    <location>
        <begin position="428"/>
        <end position="459"/>
    </location>
</feature>
<dbReference type="GO" id="GO:0022857">
    <property type="term" value="F:transmembrane transporter activity"/>
    <property type="evidence" value="ECO:0007669"/>
    <property type="project" value="InterPro"/>
</dbReference>
<dbReference type="CDD" id="cd17330">
    <property type="entry name" value="MFS_SLC46_TetA_like"/>
    <property type="match status" value="1"/>
</dbReference>
<evidence type="ECO:0000256" key="2">
    <source>
        <dbReference type="ARBA" id="ARBA00022448"/>
    </source>
</evidence>
<evidence type="ECO:0000256" key="8">
    <source>
        <dbReference type="SAM" id="Phobius"/>
    </source>
</evidence>
<feature type="transmembrane region" description="Helical" evidence="8">
    <location>
        <begin position="106"/>
        <end position="132"/>
    </location>
</feature>
<dbReference type="AlphaFoldDB" id="A0A6A4LRC5"/>
<evidence type="ECO:0000256" key="3">
    <source>
        <dbReference type="ARBA" id="ARBA00022692"/>
    </source>
</evidence>
<keyword evidence="2" id="KW-0813">Transport</keyword>
<evidence type="ECO:0000313" key="11">
    <source>
        <dbReference type="Proteomes" id="UP000428333"/>
    </source>
</evidence>
<feature type="transmembrane region" description="Helical" evidence="8">
    <location>
        <begin position="47"/>
        <end position="69"/>
    </location>
</feature>
<feature type="transmembrane region" description="Helical" evidence="8">
    <location>
        <begin position="172"/>
        <end position="190"/>
    </location>
</feature>
<dbReference type="EMBL" id="QEFC01001555">
    <property type="protein sequence ID" value="KAE9456898.1"/>
    <property type="molecule type" value="Genomic_DNA"/>
</dbReference>
<name>A0A6A4LRC5_9ERIC</name>
<dbReference type="Proteomes" id="UP000428333">
    <property type="component" value="Linkage Group LG06"/>
</dbReference>
<keyword evidence="4 8" id="KW-1133">Transmembrane helix</keyword>
<dbReference type="SUPFAM" id="SSF103473">
    <property type="entry name" value="MFS general substrate transporter"/>
    <property type="match status" value="1"/>
</dbReference>
<dbReference type="OrthoDB" id="419616at2759"/>
<evidence type="ECO:0000256" key="1">
    <source>
        <dbReference type="ARBA" id="ARBA00004141"/>
    </source>
</evidence>
<comment type="subcellular location">
    <subcellularLocation>
        <location evidence="1">Membrane</location>
        <topology evidence="1">Multi-pass membrane protein</topology>
    </subcellularLocation>
</comment>
<reference evidence="10 11" key="1">
    <citation type="journal article" date="2019" name="Genome Biol. Evol.">
        <title>The Rhododendron genome and chromosomal organization provide insight into shared whole-genome duplications across the heath family (Ericaceae).</title>
        <authorList>
            <person name="Soza V.L."/>
            <person name="Lindsley D."/>
            <person name="Waalkes A."/>
            <person name="Ramage E."/>
            <person name="Patwardhan R.P."/>
            <person name="Burton J.N."/>
            <person name="Adey A."/>
            <person name="Kumar A."/>
            <person name="Qiu R."/>
            <person name="Shendure J."/>
            <person name="Hall B."/>
        </authorList>
    </citation>
    <scope>NUCLEOTIDE SEQUENCE [LARGE SCALE GENOMIC DNA]</scope>
    <source>
        <strain evidence="10">RSF 1966-606</strain>
    </source>
</reference>
<sequence length="459" mass="49349">MEVKKLMGLSPLFMTVFLHSYSTFMVIPAITDVTMSAICPGEDECSIAIYLTGIQQVLVGMGTLVMMPLIGNLSDKYGRKALLTIPMTLTIIPLAILAYNRTKNYFYAYYALRTLTSMLCEGSVQCLALAYVADNIPENRRTSAFGILSGITSTAFVAGNLSARFISTPLTFQVSAVGAMIATVYMRVFLPESIADVGVSALHSTKGDVNISLLEEDKTSVKIFKTMPSFHDSVSLLRSSVTFWQTAIVAFLVGIGDVALGDSILYYLRSTFHFNKDQFADLMIIAGFGGIISQMILMPMLAPVIAEEKLLSIGLFFACAHMFLYSIAWSPWVPYAAAMFNVLSVFAQPALRSIASKQVGPHEQGKAQGCISGLGSFANILSPLVFSPLTALFLSGNPPFHFPGFSIACAGFAVMIAFAQSIMIKSAPPVSSSKSSSNCDCVEPVSSSKSSSNCDCVEP</sequence>
<dbReference type="Gene3D" id="1.20.1250.20">
    <property type="entry name" value="MFS general substrate transporter like domains"/>
    <property type="match status" value="1"/>
</dbReference>
<keyword evidence="11" id="KW-1185">Reference proteome</keyword>
<evidence type="ECO:0000259" key="9">
    <source>
        <dbReference type="PROSITE" id="PS50850"/>
    </source>
</evidence>
<dbReference type="InterPro" id="IPR011701">
    <property type="entry name" value="MFS"/>
</dbReference>
<dbReference type="PROSITE" id="PS50850">
    <property type="entry name" value="MFS"/>
    <property type="match status" value="1"/>
</dbReference>
<evidence type="ECO:0000256" key="7">
    <source>
        <dbReference type="SAM" id="MobiDB-lite"/>
    </source>
</evidence>
<keyword evidence="3 8" id="KW-0812">Transmembrane</keyword>
<evidence type="ECO:0000256" key="6">
    <source>
        <dbReference type="ARBA" id="ARBA00044504"/>
    </source>
</evidence>
<proteinExistence type="inferred from homology"/>
<dbReference type="PANTHER" id="PTHR23504:SF1">
    <property type="entry name" value="GH21943P-RELATED"/>
    <property type="match status" value="1"/>
</dbReference>
<dbReference type="Pfam" id="PF07690">
    <property type="entry name" value="MFS_1"/>
    <property type="match status" value="1"/>
</dbReference>
<keyword evidence="5 8" id="KW-0472">Membrane</keyword>
<evidence type="ECO:0000313" key="10">
    <source>
        <dbReference type="EMBL" id="KAE9456898.1"/>
    </source>
</evidence>
<protein>
    <recommendedName>
        <fullName evidence="9">Major facilitator superfamily (MFS) profile domain-containing protein</fullName>
    </recommendedName>
</protein>
<feature type="compositionally biased region" description="Low complexity" evidence="7">
    <location>
        <begin position="428"/>
        <end position="437"/>
    </location>
</feature>
<feature type="non-terminal residue" evidence="10">
    <location>
        <position position="1"/>
    </location>
</feature>
<comment type="similarity">
    <text evidence="6">Belongs to the major facilitator superfamily. Phosphate:H(+) symporter (TC 2.A.1.9) family.</text>
</comment>